<protein>
    <submittedName>
        <fullName evidence="1">Uncharacterized protein</fullName>
    </submittedName>
</protein>
<sequence length="80" mass="8287">MLGSIGATLLLGIPGTVLIAAIPPKVNPKEVPNPTLLSDQYYYNGYRHQAHKRKVGKAAIGGGIALAAFVAILASTTSTQ</sequence>
<evidence type="ECO:0000313" key="2">
    <source>
        <dbReference type="Proteomes" id="UP000324133"/>
    </source>
</evidence>
<dbReference type="RefSeq" id="WP_149091561.1">
    <property type="nucleotide sequence ID" value="NZ_VKKY01000002.1"/>
</dbReference>
<proteinExistence type="predicted"/>
<reference evidence="1 2" key="1">
    <citation type="submission" date="2019-07" db="EMBL/GenBank/DDBJ databases">
        <title>Rufibacter sp. nov., isolated from lake sediment.</title>
        <authorList>
            <person name="Qu J.-H."/>
        </authorList>
    </citation>
    <scope>NUCLEOTIDE SEQUENCE [LARGE SCALE GENOMIC DNA]</scope>
    <source>
        <strain evidence="1 2">NBS58-1</strain>
    </source>
</reference>
<keyword evidence="2" id="KW-1185">Reference proteome</keyword>
<comment type="caution">
    <text evidence="1">The sequence shown here is derived from an EMBL/GenBank/DDBJ whole genome shotgun (WGS) entry which is preliminary data.</text>
</comment>
<evidence type="ECO:0000313" key="1">
    <source>
        <dbReference type="EMBL" id="KAA3438503.1"/>
    </source>
</evidence>
<dbReference type="Proteomes" id="UP000324133">
    <property type="component" value="Unassembled WGS sequence"/>
</dbReference>
<gene>
    <name evidence="1" type="ORF">FOA19_14815</name>
</gene>
<organism evidence="1 2">
    <name type="scientific">Rufibacter hautae</name>
    <dbReference type="NCBI Taxonomy" id="2595005"/>
    <lineage>
        <taxon>Bacteria</taxon>
        <taxon>Pseudomonadati</taxon>
        <taxon>Bacteroidota</taxon>
        <taxon>Cytophagia</taxon>
        <taxon>Cytophagales</taxon>
        <taxon>Hymenobacteraceae</taxon>
        <taxon>Rufibacter</taxon>
    </lineage>
</organism>
<dbReference type="EMBL" id="VKKY01000002">
    <property type="protein sequence ID" value="KAA3438503.1"/>
    <property type="molecule type" value="Genomic_DNA"/>
</dbReference>
<accession>A0A5B6TQ02</accession>
<name>A0A5B6TQ02_9BACT</name>
<dbReference type="AlphaFoldDB" id="A0A5B6TQ02"/>